<dbReference type="EMBL" id="JAAGWB010000012">
    <property type="protein sequence ID" value="NEN50029.1"/>
    <property type="molecule type" value="Genomic_DNA"/>
</dbReference>
<evidence type="ECO:0000313" key="5">
    <source>
        <dbReference type="Proteomes" id="UP000468828"/>
    </source>
</evidence>
<feature type="region of interest" description="Disordered" evidence="1">
    <location>
        <begin position="1"/>
        <end position="20"/>
    </location>
</feature>
<reference evidence="4 6" key="2">
    <citation type="submission" date="2020-02" db="EMBL/GenBank/DDBJ databases">
        <title>The WGS of Modestobacter muralis DSM 100205.</title>
        <authorList>
            <person name="Jiang Z."/>
        </authorList>
    </citation>
    <scope>NUCLEOTIDE SEQUENCE [LARGE SCALE GENOMIC DNA]</scope>
    <source>
        <strain evidence="4 6">DSM 100205</strain>
    </source>
</reference>
<feature type="transmembrane region" description="Helical" evidence="2">
    <location>
        <begin position="84"/>
        <end position="105"/>
    </location>
</feature>
<evidence type="ECO:0000256" key="2">
    <source>
        <dbReference type="SAM" id="Phobius"/>
    </source>
</evidence>
<proteinExistence type="predicted"/>
<dbReference type="RefSeq" id="WP_163609722.1">
    <property type="nucleotide sequence ID" value="NZ_JAAGWB010000012.1"/>
</dbReference>
<protein>
    <recommendedName>
        <fullName evidence="7">DUF5667 domain-containing protein</fullName>
    </recommendedName>
</protein>
<evidence type="ECO:0000313" key="3">
    <source>
        <dbReference type="EMBL" id="NEK93262.1"/>
    </source>
</evidence>
<dbReference type="EMBL" id="JAAGWH010000012">
    <property type="protein sequence ID" value="NEK93262.1"/>
    <property type="molecule type" value="Genomic_DNA"/>
</dbReference>
<feature type="compositionally biased region" description="Pro residues" evidence="1">
    <location>
        <begin position="352"/>
        <end position="363"/>
    </location>
</feature>
<dbReference type="AlphaFoldDB" id="A0A6P0ENS0"/>
<keyword evidence="2" id="KW-1133">Transmembrane helix</keyword>
<sequence length="421" mass="41225">MTVQQSDPAPGSSRRGSAAEDALLARLEALGTDHAVVPDEAFRAVTRERLVAMAAVRTPEPAPNGTLRRWLASSGERPRRRSRLTAGVAGAALTLAALGGLLGAAQGARPGDLLYDVKRGGEQTRLSLAGHGDRGLTLLGLATTRLQEAGELVGVSVSASAAGGEAGLAAGADAGLLVDTLTTMDAQTTQGTADLTAAAVEQDDAAALEVLVGWAGRQRTGLTELSPAVPPGAEDAVTAAGRLVEQVAARGAALQEALACPAGPATGGADALGPLPAPCAPVTPPAAPPGTAPVTTSAASGAPAAPRTTLSASPRGSTAAPAPGSGQPRATRPTLPTPGTAVPRPTARAPRPALPTPTLPRLPVPSLPVPSVSLPPAPGAPAPPAAPSSSAGAAVELPPVVPGLRVCLPPVVTVDCRPSGG</sequence>
<comment type="caution">
    <text evidence="3">The sequence shown here is derived from an EMBL/GenBank/DDBJ whole genome shotgun (WGS) entry which is preliminary data.</text>
</comment>
<dbReference type="Proteomes" id="UP000471152">
    <property type="component" value="Unassembled WGS sequence"/>
</dbReference>
<keyword evidence="5" id="KW-1185">Reference proteome</keyword>
<feature type="compositionally biased region" description="Low complexity" evidence="1">
    <location>
        <begin position="292"/>
        <end position="309"/>
    </location>
</feature>
<keyword evidence="2" id="KW-0472">Membrane</keyword>
<evidence type="ECO:0000256" key="1">
    <source>
        <dbReference type="SAM" id="MobiDB-lite"/>
    </source>
</evidence>
<name>A0A6P0ENS0_9ACTN</name>
<feature type="compositionally biased region" description="Low complexity" evidence="1">
    <location>
        <begin position="337"/>
        <end position="351"/>
    </location>
</feature>
<organism evidence="3 5">
    <name type="scientific">Modestobacter muralis</name>
    <dbReference type="NCBI Taxonomy" id="1608614"/>
    <lineage>
        <taxon>Bacteria</taxon>
        <taxon>Bacillati</taxon>
        <taxon>Actinomycetota</taxon>
        <taxon>Actinomycetes</taxon>
        <taxon>Geodermatophilales</taxon>
        <taxon>Geodermatophilaceae</taxon>
        <taxon>Modestobacter</taxon>
    </lineage>
</organism>
<evidence type="ECO:0008006" key="7">
    <source>
        <dbReference type="Google" id="ProtNLM"/>
    </source>
</evidence>
<evidence type="ECO:0000313" key="6">
    <source>
        <dbReference type="Proteomes" id="UP000471152"/>
    </source>
</evidence>
<dbReference type="Proteomes" id="UP000468828">
    <property type="component" value="Unassembled WGS sequence"/>
</dbReference>
<feature type="compositionally biased region" description="Pro residues" evidence="1">
    <location>
        <begin position="282"/>
        <end position="291"/>
    </location>
</feature>
<accession>A0A6P0ENS0</accession>
<feature type="region of interest" description="Disordered" evidence="1">
    <location>
        <begin position="282"/>
        <end position="363"/>
    </location>
</feature>
<gene>
    <name evidence="4" type="ORF">G3R41_03580</name>
    <name evidence="3" type="ORF">GCU67_03580</name>
</gene>
<keyword evidence="2" id="KW-0812">Transmembrane</keyword>
<reference evidence="3 5" key="1">
    <citation type="submission" date="2020-01" db="EMBL/GenBank/DDBJ databases">
        <title>the WGS Modestobacter muralis CPCC 204518.</title>
        <authorList>
            <person name="Jiang Z."/>
        </authorList>
    </citation>
    <scope>NUCLEOTIDE SEQUENCE [LARGE SCALE GENOMIC DNA]</scope>
    <source>
        <strain evidence="3 5">DSM 100205</strain>
    </source>
</reference>
<evidence type="ECO:0000313" key="4">
    <source>
        <dbReference type="EMBL" id="NEN50029.1"/>
    </source>
</evidence>